<keyword evidence="6" id="KW-0472">Membrane</keyword>
<name>A0AAT9HGH9_9ACTN</name>
<dbReference type="AlphaFoldDB" id="A0AAT9HGH9"/>
<evidence type="ECO:0000256" key="4">
    <source>
        <dbReference type="PIRSR" id="PIRSR600514-1"/>
    </source>
</evidence>
<reference evidence="8" key="2">
    <citation type="submission" date="2024-07" db="EMBL/GenBank/DDBJ databases">
        <title>Streptomyces haneummycinica sp. nov., a new antibiotic-producing actinobacterium isolated from marine sediment.</title>
        <authorList>
            <person name="Uemura M."/>
            <person name="Hamada M."/>
            <person name="Hirano S."/>
            <person name="Kobayashi K."/>
            <person name="Ohshiro T."/>
            <person name="Kobayashi T."/>
            <person name="Terahara T."/>
        </authorList>
    </citation>
    <scope>NUCLEOTIDE SEQUENCE</scope>
    <source>
        <strain evidence="8">KM77-8</strain>
    </source>
</reference>
<evidence type="ECO:0000256" key="5">
    <source>
        <dbReference type="SAM" id="MobiDB-lite"/>
    </source>
</evidence>
<keyword evidence="6" id="KW-1133">Transmembrane helix</keyword>
<reference evidence="8" key="1">
    <citation type="submission" date="2024-06" db="EMBL/GenBank/DDBJ databases">
        <authorList>
            <consortium name="consrtm"/>
            <person name="Uemura M."/>
            <person name="Terahara T."/>
        </authorList>
    </citation>
    <scope>NUCLEOTIDE SEQUENCE</scope>
    <source>
        <strain evidence="8">KM77-8</strain>
    </source>
</reference>
<keyword evidence="2" id="KW-0378">Hydrolase</keyword>
<protein>
    <recommendedName>
        <fullName evidence="7">Glycosyl hydrolases family 39 N-terminal catalytic domain-containing protein</fullName>
    </recommendedName>
</protein>
<feature type="transmembrane region" description="Helical" evidence="6">
    <location>
        <begin position="549"/>
        <end position="569"/>
    </location>
</feature>
<evidence type="ECO:0000256" key="6">
    <source>
        <dbReference type="SAM" id="Phobius"/>
    </source>
</evidence>
<feature type="transmembrane region" description="Helical" evidence="6">
    <location>
        <begin position="575"/>
        <end position="603"/>
    </location>
</feature>
<dbReference type="PRINTS" id="PR00745">
    <property type="entry name" value="GLHYDRLASE39"/>
</dbReference>
<evidence type="ECO:0000313" key="8">
    <source>
        <dbReference type="EMBL" id="BFO16411.1"/>
    </source>
</evidence>
<feature type="transmembrane region" description="Helical" evidence="6">
    <location>
        <begin position="498"/>
        <end position="519"/>
    </location>
</feature>
<dbReference type="PANTHER" id="PTHR12631">
    <property type="entry name" value="ALPHA-L-IDURONIDASE"/>
    <property type="match status" value="1"/>
</dbReference>
<accession>A0AAT9HGH9</accession>
<evidence type="ECO:0000259" key="7">
    <source>
        <dbReference type="Pfam" id="PF01229"/>
    </source>
</evidence>
<gene>
    <name evidence="8" type="ORF">SHKM778_27990</name>
</gene>
<dbReference type="SUPFAM" id="SSF51011">
    <property type="entry name" value="Glycosyl hydrolase domain"/>
    <property type="match status" value="1"/>
</dbReference>
<feature type="region of interest" description="Disordered" evidence="5">
    <location>
        <begin position="351"/>
        <end position="445"/>
    </location>
</feature>
<feature type="transmembrane region" description="Helical" evidence="6">
    <location>
        <begin position="624"/>
        <end position="648"/>
    </location>
</feature>
<dbReference type="SUPFAM" id="SSF51445">
    <property type="entry name" value="(Trans)glycosidases"/>
    <property type="match status" value="1"/>
</dbReference>
<keyword evidence="3" id="KW-0326">Glycosidase</keyword>
<evidence type="ECO:0000256" key="1">
    <source>
        <dbReference type="ARBA" id="ARBA00008875"/>
    </source>
</evidence>
<feature type="domain" description="Glycosyl hydrolases family 39 N-terminal catalytic" evidence="7">
    <location>
        <begin position="12"/>
        <end position="324"/>
    </location>
</feature>
<dbReference type="GO" id="GO:0004553">
    <property type="term" value="F:hydrolase activity, hydrolyzing O-glycosyl compounds"/>
    <property type="evidence" value="ECO:0007669"/>
    <property type="project" value="InterPro"/>
</dbReference>
<dbReference type="InterPro" id="IPR049166">
    <property type="entry name" value="GH39_cat"/>
</dbReference>
<dbReference type="PANTHER" id="PTHR12631:SF10">
    <property type="entry name" value="BETA-XYLOSIDASE-LIKE PROTEIN-RELATED"/>
    <property type="match status" value="1"/>
</dbReference>
<comment type="similarity">
    <text evidence="1">Belongs to the glycosyl hydrolase 39 family.</text>
</comment>
<evidence type="ECO:0000256" key="2">
    <source>
        <dbReference type="ARBA" id="ARBA00022801"/>
    </source>
</evidence>
<dbReference type="Pfam" id="PF01229">
    <property type="entry name" value="Glyco_hydro_39"/>
    <property type="match status" value="1"/>
</dbReference>
<feature type="transmembrane region" description="Helical" evidence="6">
    <location>
        <begin position="470"/>
        <end position="492"/>
    </location>
</feature>
<organism evidence="8">
    <name type="scientific">Streptomyces haneummycinicus</name>
    <dbReference type="NCBI Taxonomy" id="3074435"/>
    <lineage>
        <taxon>Bacteria</taxon>
        <taxon>Bacillati</taxon>
        <taxon>Actinomycetota</taxon>
        <taxon>Actinomycetes</taxon>
        <taxon>Kitasatosporales</taxon>
        <taxon>Streptomycetaceae</taxon>
        <taxon>Streptomyces</taxon>
    </lineage>
</organism>
<keyword evidence="6" id="KW-0812">Transmembrane</keyword>
<dbReference type="InterPro" id="IPR051923">
    <property type="entry name" value="Glycosyl_Hydrolase_39"/>
</dbReference>
<dbReference type="Gene3D" id="3.20.20.80">
    <property type="entry name" value="Glycosidases"/>
    <property type="match status" value="1"/>
</dbReference>
<feature type="compositionally biased region" description="Low complexity" evidence="5">
    <location>
        <begin position="354"/>
        <end position="391"/>
    </location>
</feature>
<dbReference type="GO" id="GO:0005975">
    <property type="term" value="P:carbohydrate metabolic process"/>
    <property type="evidence" value="ECO:0007669"/>
    <property type="project" value="InterPro"/>
</dbReference>
<sequence length="673" mass="72713">MGIHRPYEWQGGRRTHHSFTYLDQVLDACLGLGIRPFLELGFMPGALASGKQTVFWWKGNVTPPADEKEWTDLVRATLAHLIDRYGADEVRTWPVEVWNEPDLPDFWLGADEPAYHRLYEATAHAVKEVDAELRVGGPALSPGADGWMGRFAEFAERRDVPVDFVSRHAYSSGPAQHVPFGVHQTLAPASDLLDQFAEPRRTLQGTRLAGLPVHITEFNSSYRPDNPVHDTAFHAAYLAPVVTAGGDHADSYSYWTFSDVFEESGIPTALFHGGFGLLTHRRLRKPTYHLYAFMARMGDRQLARGEDHLVSRHADGRVTVLAWAPVDPTGRHPARTGTPCACPCRSAPHRAVRRSSAAPPSTRSAATPTPPGGTWAAPARPHADSSTSSTTPPNPPAPTSGCRSRTAARISNSPWPATRSPSSNSPRPRRDPALVGRTAAARPGDTVSTVRAAAFGTGPLSRAAALIHTLVIVEALLLLTAAPGLAGLLLLTPDPANLPLAALCLLPLGPAVSAALYALHHRSRDLTELHPARAFLRGWRLNAVPVLKLWAPLLTWLTVIAFTLTHFSATGLPGWWAALLALTGTGSLLWGAHALILTTLFTFRTRDTARLAAYFLLRHPRATLGALSLLILTAACTALLTEAMPALLAAPLLLSLLHSGRPVIAETQEEFTA</sequence>
<dbReference type="InterPro" id="IPR000514">
    <property type="entry name" value="Glyco_hydro_39"/>
</dbReference>
<dbReference type="EMBL" id="AP035768">
    <property type="protein sequence ID" value="BFO16411.1"/>
    <property type="molecule type" value="Genomic_DNA"/>
</dbReference>
<evidence type="ECO:0000256" key="3">
    <source>
        <dbReference type="ARBA" id="ARBA00023295"/>
    </source>
</evidence>
<feature type="active site" description="Proton donor" evidence="4">
    <location>
        <position position="100"/>
    </location>
</feature>
<dbReference type="InterPro" id="IPR017853">
    <property type="entry name" value="GH"/>
</dbReference>
<proteinExistence type="inferred from homology"/>